<organism evidence="1 2">
    <name type="scientific">Venturia canescens</name>
    <dbReference type="NCBI Taxonomy" id="32260"/>
    <lineage>
        <taxon>Eukaryota</taxon>
        <taxon>Metazoa</taxon>
        <taxon>Ecdysozoa</taxon>
        <taxon>Arthropoda</taxon>
        <taxon>Hexapoda</taxon>
        <taxon>Insecta</taxon>
        <taxon>Pterygota</taxon>
        <taxon>Neoptera</taxon>
        <taxon>Endopterygota</taxon>
        <taxon>Hymenoptera</taxon>
        <taxon>Apocrita</taxon>
        <taxon>Ichneumonoidea</taxon>
        <taxon>Ichneumonidae</taxon>
        <taxon>Campopleginae</taxon>
        <taxon>Dusona group</taxon>
        <taxon>Venturia</taxon>
    </lineage>
</organism>
<gene>
    <name evidence="1" type="primary">VLP2p-1</name>
    <name evidence="1" type="ORF">KP791_000083</name>
</gene>
<proteinExistence type="predicted"/>
<accession>A0ACB9ZHI3</accession>
<keyword evidence="2" id="KW-1185">Reference proteome</keyword>
<evidence type="ECO:0000313" key="2">
    <source>
        <dbReference type="Proteomes" id="UP000824380"/>
    </source>
</evidence>
<reference evidence="1" key="1">
    <citation type="submission" date="2022-07" db="EMBL/GenBank/DDBJ databases">
        <title>Venturia canescens Genome.</title>
        <authorList>
            <person name="Burke G.R."/>
            <person name="Simmonds T.J."/>
            <person name="Geib S.M."/>
        </authorList>
    </citation>
    <scope>NUCLEOTIDE SEQUENCE</scope>
    <source>
        <strain evidence="1">UGA</strain>
    </source>
</reference>
<protein>
    <submittedName>
        <fullName evidence="1">VLP2p-1, transcript variant X1</fullName>
    </submittedName>
</protein>
<name>A0ACB9ZHI3_9HYME</name>
<dbReference type="EMBL" id="CM033499">
    <property type="protein sequence ID" value="KAI5630583.1"/>
    <property type="molecule type" value="Genomic_DNA"/>
</dbReference>
<dbReference type="Proteomes" id="UP000824380">
    <property type="component" value="Chromosome 3"/>
</dbReference>
<evidence type="ECO:0000313" key="1">
    <source>
        <dbReference type="EMBL" id="KAI5630583.1"/>
    </source>
</evidence>
<sequence length="470" mass="53841">MDRAAFKEELSRRLAKRSQGFPEGNAQPTPTSSSGLFRSPNPQRKNTSETNSCNHEFKEYRAFLKSANCSVCSKKINAREQAWRCSKCQTIVHEYCEKPIEEGNYREWGTISDYAPVEPPMIPSLIVAYVNAVEADGLTVRGLYKVPGPTRRSEFLVEQFRRNEEAPSLIGFNVHEITYALKRILRSLSEPLVTDALRDNFIDAVTRYNAAERAEELALIVLKLPQANRDTLAFLMIHLQLVSGSKNCKMNKKNLARIFGPVLVFDSTQNSRSQSDREKALEEIEVVESLLNIPAEIWAPYADFERLSRRIMSAVSRSHDEYSGLMTLPVNRAVQDEDDQDDQVESLYENPTSLSQRMIQDQDAPLYATVIPRSQRMIQDQDAPLYATVIPRSQRMIQDQDDSVYENVNRRSQRMNQDQDAPLYATVIPRSQRTIQDQDDSVYQNVNQRSQHQRKPAHAARTPHANRRFQ</sequence>
<comment type="caution">
    <text evidence="1">The sequence shown here is derived from an EMBL/GenBank/DDBJ whole genome shotgun (WGS) entry which is preliminary data.</text>
</comment>